<dbReference type="EMBL" id="MU069465">
    <property type="protein sequence ID" value="KAF5842272.1"/>
    <property type="molecule type" value="Genomic_DNA"/>
</dbReference>
<reference evidence="1" key="1">
    <citation type="submission" date="2017-08" db="EMBL/GenBank/DDBJ databases">
        <authorList>
            <person name="Polle J.E."/>
            <person name="Barry K."/>
            <person name="Cushman J."/>
            <person name="Schmutz J."/>
            <person name="Tran D."/>
            <person name="Hathwaick L.T."/>
            <person name="Yim W.C."/>
            <person name="Jenkins J."/>
            <person name="Mckie-Krisberg Z.M."/>
            <person name="Prochnik S."/>
            <person name="Lindquist E."/>
            <person name="Dockter R.B."/>
            <person name="Adam C."/>
            <person name="Molina H."/>
            <person name="Bunkerborg J."/>
            <person name="Jin E."/>
            <person name="Buchheim M."/>
            <person name="Magnuson J."/>
        </authorList>
    </citation>
    <scope>NUCLEOTIDE SEQUENCE</scope>
    <source>
        <strain evidence="1">CCAP 19/18</strain>
    </source>
</reference>
<organism evidence="1 2">
    <name type="scientific">Dunaliella salina</name>
    <name type="common">Green alga</name>
    <name type="synonym">Protococcus salinus</name>
    <dbReference type="NCBI Taxonomy" id="3046"/>
    <lineage>
        <taxon>Eukaryota</taxon>
        <taxon>Viridiplantae</taxon>
        <taxon>Chlorophyta</taxon>
        <taxon>core chlorophytes</taxon>
        <taxon>Chlorophyceae</taxon>
        <taxon>CS clade</taxon>
        <taxon>Chlamydomonadales</taxon>
        <taxon>Dunaliellaceae</taxon>
        <taxon>Dunaliella</taxon>
    </lineage>
</organism>
<dbReference type="InterPro" id="IPR046341">
    <property type="entry name" value="SET_dom_sf"/>
</dbReference>
<dbReference type="PANTHER" id="PTHR13271:SF137">
    <property type="entry name" value="SET DOMAIN-CONTAINING PROTEIN"/>
    <property type="match status" value="1"/>
</dbReference>
<protein>
    <recommendedName>
        <fullName evidence="3">SET domain-containing protein</fullName>
    </recommendedName>
</protein>
<evidence type="ECO:0008006" key="3">
    <source>
        <dbReference type="Google" id="ProtNLM"/>
    </source>
</evidence>
<dbReference type="CDD" id="cd10527">
    <property type="entry name" value="SET_LSMT"/>
    <property type="match status" value="1"/>
</dbReference>
<sequence length="483" mass="53133">MKFSVRHAWHANTRTSASLPLALCNLLVHHPITATAGKRQGQQSRHIPSGQLLAQLEEDFKAECHATMHTNTPGMRGLKATSATRTSPVVKLPTDATLAVPLDALGNQYLSHIDRQLGPFPAALMDLLTGACVLLHVQFSDLTCLLTFDDQEVAQLQDSELKSEAKQQRAWAIGLHEAWLAPLGLAPALSESLWALAQTRSRSFEFGLRSGVRVFLTAPFLDLANHSHKGSNCEAVLEERNRRLILQPTRLISAREEILINYSGGGAGSSNLDLLANYGFIQPGNLYDVVPLVTSRMQLHDLPPIDLLSVRAAADYLIARLEAARSQKDRQAFPADNRISPATARIRCALNSLQAAAALQQQHLQAHAEFRSPKRSGDWRVPWLCQVDKIMNAKDGLGATTMKQDAALLLRKPHQLEEGSSGGKHHNQELVHGMDREGEVFYNRFAGDKNVGARRNQVIVNARLERKALYAHVANILKAARPS</sequence>
<dbReference type="Proteomes" id="UP000815325">
    <property type="component" value="Unassembled WGS sequence"/>
</dbReference>
<evidence type="ECO:0000313" key="1">
    <source>
        <dbReference type="EMBL" id="KAF5842272.1"/>
    </source>
</evidence>
<keyword evidence="2" id="KW-1185">Reference proteome</keyword>
<dbReference type="InterPro" id="IPR050600">
    <property type="entry name" value="SETD3_SETD6_MTase"/>
</dbReference>
<accession>A0ABQ7H600</accession>
<name>A0ABQ7H600_DUNSA</name>
<dbReference type="Gene3D" id="3.90.1410.10">
    <property type="entry name" value="set domain protein methyltransferase, domain 1"/>
    <property type="match status" value="1"/>
</dbReference>
<evidence type="ECO:0000313" key="2">
    <source>
        <dbReference type="Proteomes" id="UP000815325"/>
    </source>
</evidence>
<dbReference type="SUPFAM" id="SSF82199">
    <property type="entry name" value="SET domain"/>
    <property type="match status" value="1"/>
</dbReference>
<proteinExistence type="predicted"/>
<gene>
    <name evidence="1" type="ORF">DUNSADRAFT_8335</name>
</gene>
<comment type="caution">
    <text evidence="1">The sequence shown here is derived from an EMBL/GenBank/DDBJ whole genome shotgun (WGS) entry which is preliminary data.</text>
</comment>
<dbReference type="PANTHER" id="PTHR13271">
    <property type="entry name" value="UNCHARACTERIZED PUTATIVE METHYLTRANSFERASE"/>
    <property type="match status" value="1"/>
</dbReference>